<dbReference type="EMBL" id="JANAVZ010000001">
    <property type="protein sequence ID" value="MCT4331260.1"/>
    <property type="molecule type" value="Genomic_DNA"/>
</dbReference>
<protein>
    <submittedName>
        <fullName evidence="3">SH3 domain-containing protein</fullName>
    </submittedName>
</protein>
<dbReference type="Pfam" id="PF08239">
    <property type="entry name" value="SH3_3"/>
    <property type="match status" value="1"/>
</dbReference>
<keyword evidence="4" id="KW-1185">Reference proteome</keyword>
<sequence>MLRFTLVFMLLAHPALATQEYILPTLFDVTGVAKDDVLNIRERPDASAPVIGALAPDATRIEVVQEQDGWGQVNSGERAGWVSMRFLSYRTDVWHDGTVPDGFACFGTEPFWDVRIDGGDLVLSGLDIEQERHVVQSTLGTGVFRDPARAVVAEGITLVETPQICSDGMSDRSFGMRATLIRHGDTPSLLSGCCRIGN</sequence>
<organism evidence="3 4">
    <name type="scientific">Paracoccus maritimus</name>
    <dbReference type="NCBI Taxonomy" id="2933292"/>
    <lineage>
        <taxon>Bacteria</taxon>
        <taxon>Pseudomonadati</taxon>
        <taxon>Pseudomonadota</taxon>
        <taxon>Alphaproteobacteria</taxon>
        <taxon>Rhodobacterales</taxon>
        <taxon>Paracoccaceae</taxon>
        <taxon>Paracoccus</taxon>
    </lineage>
</organism>
<feature type="chain" id="PRO_5045327196" evidence="1">
    <location>
        <begin position="18"/>
        <end position="198"/>
    </location>
</feature>
<name>A0ABT2K3Z9_9RHOB</name>
<evidence type="ECO:0000313" key="3">
    <source>
        <dbReference type="EMBL" id="MCT4331260.1"/>
    </source>
</evidence>
<evidence type="ECO:0000256" key="1">
    <source>
        <dbReference type="SAM" id="SignalP"/>
    </source>
</evidence>
<keyword evidence="1" id="KW-0732">Signal</keyword>
<dbReference type="InterPro" id="IPR003646">
    <property type="entry name" value="SH3-like_bac-type"/>
</dbReference>
<dbReference type="Gene3D" id="2.30.30.40">
    <property type="entry name" value="SH3 Domains"/>
    <property type="match status" value="1"/>
</dbReference>
<reference evidence="3 4" key="1">
    <citation type="submission" date="2022-04" db="EMBL/GenBank/DDBJ databases">
        <title>Paracoccus sp. YLB-12 draft genome sequence.</title>
        <authorList>
            <person name="Yu L."/>
        </authorList>
    </citation>
    <scope>NUCLEOTIDE SEQUENCE [LARGE SCALE GENOMIC DNA]</scope>
    <source>
        <strain evidence="3 4">YLB-12</strain>
    </source>
</reference>
<comment type="caution">
    <text evidence="3">The sequence shown here is derived from an EMBL/GenBank/DDBJ whole genome shotgun (WGS) entry which is preliminary data.</text>
</comment>
<dbReference type="Proteomes" id="UP001320702">
    <property type="component" value="Unassembled WGS sequence"/>
</dbReference>
<accession>A0ABT2K3Z9</accession>
<evidence type="ECO:0000313" key="4">
    <source>
        <dbReference type="Proteomes" id="UP001320702"/>
    </source>
</evidence>
<proteinExistence type="predicted"/>
<feature type="signal peptide" evidence="1">
    <location>
        <begin position="1"/>
        <end position="17"/>
    </location>
</feature>
<dbReference type="RefSeq" id="WP_260275190.1">
    <property type="nucleotide sequence ID" value="NZ_JANAVZ010000001.1"/>
</dbReference>
<evidence type="ECO:0000259" key="2">
    <source>
        <dbReference type="Pfam" id="PF08239"/>
    </source>
</evidence>
<feature type="domain" description="SH3b" evidence="2">
    <location>
        <begin position="36"/>
        <end position="88"/>
    </location>
</feature>
<gene>
    <name evidence="3" type="ORF">MU516_00095</name>
</gene>